<dbReference type="RefSeq" id="WP_340525920.1">
    <property type="nucleotide sequence ID" value="NZ_JBBLXS010000394.1"/>
</dbReference>
<evidence type="ECO:0000313" key="3">
    <source>
        <dbReference type="Proteomes" id="UP001384579"/>
    </source>
</evidence>
<keyword evidence="1" id="KW-0812">Transmembrane</keyword>
<organism evidence="2 3">
    <name type="scientific">Microcoleus anatoxicus PTRS2</name>
    <dbReference type="NCBI Taxonomy" id="2705321"/>
    <lineage>
        <taxon>Bacteria</taxon>
        <taxon>Bacillati</taxon>
        <taxon>Cyanobacteriota</taxon>
        <taxon>Cyanophyceae</taxon>
        <taxon>Oscillatoriophycideae</taxon>
        <taxon>Oscillatoriales</taxon>
        <taxon>Microcoleaceae</taxon>
        <taxon>Microcoleus</taxon>
        <taxon>Microcoleus anatoxicus</taxon>
    </lineage>
</organism>
<name>A0ABU8YTK3_9CYAN</name>
<reference evidence="2 3" key="1">
    <citation type="journal article" date="2020" name="Harmful Algae">
        <title>Molecular and morphological characterization of a novel dihydroanatoxin-a producing Microcoleus species (cyanobacteria) from the Russian River, California, USA.</title>
        <authorList>
            <person name="Conklin K.Y."/>
            <person name="Stancheva R."/>
            <person name="Otten T.G."/>
            <person name="Fadness R."/>
            <person name="Boyer G.L."/>
            <person name="Read B."/>
            <person name="Zhang X."/>
            <person name="Sheath R.G."/>
        </authorList>
    </citation>
    <scope>NUCLEOTIDE SEQUENCE [LARGE SCALE GENOMIC DNA]</scope>
    <source>
        <strain evidence="2 3">PTRS2</strain>
    </source>
</reference>
<dbReference type="EMBL" id="JBBLXS010000394">
    <property type="protein sequence ID" value="MEK0187611.1"/>
    <property type="molecule type" value="Genomic_DNA"/>
</dbReference>
<sequence length="228" mass="25314">MKNQSLSKIQWLWTVRHRLLVSVLLAMAVGFLLPPDYLKLTRALCIWDTGLVSFLGLTLVLMVQATPEMMRHHAQQLDAGRVVILGSILAAACASVLAIVFLLHDTKGLDSKLLVLHLGLSVLTIVGSWLLVHTIFTMHYARSYYQNPRKSNHNKPEPVKGLDFPGDEAPDYKDFLYFSFGVGMTCQVADVQTTSRSMRSLVLLHSVLSFFFNTAILAMSVNIIAGLS</sequence>
<evidence type="ECO:0000256" key="1">
    <source>
        <dbReference type="SAM" id="Phobius"/>
    </source>
</evidence>
<feature type="transmembrane region" description="Helical" evidence="1">
    <location>
        <begin position="40"/>
        <end position="61"/>
    </location>
</feature>
<proteinExistence type="predicted"/>
<feature type="transmembrane region" description="Helical" evidence="1">
    <location>
        <begin position="202"/>
        <end position="225"/>
    </location>
</feature>
<feature type="transmembrane region" description="Helical" evidence="1">
    <location>
        <begin position="82"/>
        <end position="103"/>
    </location>
</feature>
<comment type="caution">
    <text evidence="2">The sequence shown here is derived from an EMBL/GenBank/DDBJ whole genome shotgun (WGS) entry which is preliminary data.</text>
</comment>
<dbReference type="InterPro" id="IPR009781">
    <property type="entry name" value="DUF1345"/>
</dbReference>
<keyword evidence="3" id="KW-1185">Reference proteome</keyword>
<evidence type="ECO:0000313" key="2">
    <source>
        <dbReference type="EMBL" id="MEK0187611.1"/>
    </source>
</evidence>
<keyword evidence="1" id="KW-1133">Transmembrane helix</keyword>
<dbReference type="Pfam" id="PF07077">
    <property type="entry name" value="DUF1345"/>
    <property type="match status" value="1"/>
</dbReference>
<accession>A0ABU8YTK3</accession>
<feature type="transmembrane region" description="Helical" evidence="1">
    <location>
        <begin position="115"/>
        <end position="141"/>
    </location>
</feature>
<protein>
    <submittedName>
        <fullName evidence="2">DUF1345 domain-containing protein</fullName>
    </submittedName>
</protein>
<dbReference type="Proteomes" id="UP001384579">
    <property type="component" value="Unassembled WGS sequence"/>
</dbReference>
<gene>
    <name evidence="2" type="ORF">WMG39_22560</name>
</gene>
<feature type="transmembrane region" description="Helical" evidence="1">
    <location>
        <begin position="12"/>
        <end position="34"/>
    </location>
</feature>
<keyword evidence="1" id="KW-0472">Membrane</keyword>